<name>A0ABU9GU70_9GAMM</name>
<dbReference type="RefSeq" id="WP_341599047.1">
    <property type="nucleotide sequence ID" value="NZ_JBAKAZ010000104.1"/>
</dbReference>
<accession>A0ABU9GU70</accession>
<dbReference type="Gene3D" id="3.10.580.10">
    <property type="entry name" value="CBS-domain"/>
    <property type="match status" value="1"/>
</dbReference>
<reference evidence="4 5" key="1">
    <citation type="submission" date="2024-02" db="EMBL/GenBank/DDBJ databases">
        <title>Bacteria isolated from the canopy kelp, Nereocystis luetkeana.</title>
        <authorList>
            <person name="Pfister C.A."/>
            <person name="Younker I.T."/>
            <person name="Light S.H."/>
        </authorList>
    </citation>
    <scope>NUCLEOTIDE SEQUENCE [LARGE SCALE GENOMIC DNA]</scope>
    <source>
        <strain evidence="4 5">TI.1.05</strain>
    </source>
</reference>
<sequence>MSIQTVQKIMKKQPVTVQCNTPLTDIIDTLISSQKPQLPVVDSNKALIGVVSLIDCQKALLISAYHCDKPVKVNDVMAKEFTFLSINEDLSEVAIKTQHLSENIFPVVDNGKLVAIVNRADLLLHLQNNLALCA</sequence>
<evidence type="ECO:0000256" key="2">
    <source>
        <dbReference type="PROSITE-ProRule" id="PRU00703"/>
    </source>
</evidence>
<evidence type="ECO:0000313" key="5">
    <source>
        <dbReference type="Proteomes" id="UP001369082"/>
    </source>
</evidence>
<dbReference type="SMART" id="SM00116">
    <property type="entry name" value="CBS"/>
    <property type="match status" value="2"/>
</dbReference>
<feature type="domain" description="CBS" evidence="3">
    <location>
        <begin position="77"/>
        <end position="132"/>
    </location>
</feature>
<organism evidence="4 5">
    <name type="scientific">Psychromonas aquatilis</name>
    <dbReference type="NCBI Taxonomy" id="2005072"/>
    <lineage>
        <taxon>Bacteria</taxon>
        <taxon>Pseudomonadati</taxon>
        <taxon>Pseudomonadota</taxon>
        <taxon>Gammaproteobacteria</taxon>
        <taxon>Alteromonadales</taxon>
        <taxon>Psychromonadaceae</taxon>
        <taxon>Psychromonas</taxon>
    </lineage>
</organism>
<dbReference type="PROSITE" id="PS51371">
    <property type="entry name" value="CBS"/>
    <property type="match status" value="2"/>
</dbReference>
<evidence type="ECO:0000313" key="4">
    <source>
        <dbReference type="EMBL" id="MEL0630872.1"/>
    </source>
</evidence>
<dbReference type="InterPro" id="IPR000644">
    <property type="entry name" value="CBS_dom"/>
</dbReference>
<evidence type="ECO:0000256" key="1">
    <source>
        <dbReference type="ARBA" id="ARBA00023122"/>
    </source>
</evidence>
<dbReference type="PANTHER" id="PTHR43080:SF26">
    <property type="entry name" value="REGULATORY PROTEIN"/>
    <property type="match status" value="1"/>
</dbReference>
<feature type="domain" description="CBS" evidence="3">
    <location>
        <begin position="10"/>
        <end position="69"/>
    </location>
</feature>
<protein>
    <submittedName>
        <fullName evidence="4">CBS domain-containing protein</fullName>
    </submittedName>
</protein>
<dbReference type="PANTHER" id="PTHR43080">
    <property type="entry name" value="CBS DOMAIN-CONTAINING PROTEIN CBSX3, MITOCHONDRIAL"/>
    <property type="match status" value="1"/>
</dbReference>
<dbReference type="InterPro" id="IPR051257">
    <property type="entry name" value="Diverse_CBS-Domain"/>
</dbReference>
<proteinExistence type="predicted"/>
<gene>
    <name evidence="4" type="ORF">V6256_14810</name>
</gene>
<dbReference type="EMBL" id="JBAKAZ010000104">
    <property type="protein sequence ID" value="MEL0630872.1"/>
    <property type="molecule type" value="Genomic_DNA"/>
</dbReference>
<dbReference type="Proteomes" id="UP001369082">
    <property type="component" value="Unassembled WGS sequence"/>
</dbReference>
<evidence type="ECO:0000259" key="3">
    <source>
        <dbReference type="PROSITE" id="PS51371"/>
    </source>
</evidence>
<dbReference type="InterPro" id="IPR046342">
    <property type="entry name" value="CBS_dom_sf"/>
</dbReference>
<comment type="caution">
    <text evidence="4">The sequence shown here is derived from an EMBL/GenBank/DDBJ whole genome shotgun (WGS) entry which is preliminary data.</text>
</comment>
<dbReference type="SUPFAM" id="SSF54631">
    <property type="entry name" value="CBS-domain pair"/>
    <property type="match status" value="1"/>
</dbReference>
<keyword evidence="5" id="KW-1185">Reference proteome</keyword>
<dbReference type="Pfam" id="PF00571">
    <property type="entry name" value="CBS"/>
    <property type="match status" value="2"/>
</dbReference>
<keyword evidence="1 2" id="KW-0129">CBS domain</keyword>